<dbReference type="Proteomes" id="UP000789901">
    <property type="component" value="Unassembled WGS sequence"/>
</dbReference>
<protein>
    <submittedName>
        <fullName evidence="1">37914_t:CDS:1</fullName>
    </submittedName>
</protein>
<comment type="caution">
    <text evidence="1">The sequence shown here is derived from an EMBL/GenBank/DDBJ whole genome shotgun (WGS) entry which is preliminary data.</text>
</comment>
<accession>A0ABM8W6R4</accession>
<gene>
    <name evidence="1" type="ORF">GMARGA_LOCUS4042</name>
</gene>
<keyword evidence="2" id="KW-1185">Reference proteome</keyword>
<organism evidence="1 2">
    <name type="scientific">Gigaspora margarita</name>
    <dbReference type="NCBI Taxonomy" id="4874"/>
    <lineage>
        <taxon>Eukaryota</taxon>
        <taxon>Fungi</taxon>
        <taxon>Fungi incertae sedis</taxon>
        <taxon>Mucoromycota</taxon>
        <taxon>Glomeromycotina</taxon>
        <taxon>Glomeromycetes</taxon>
        <taxon>Diversisporales</taxon>
        <taxon>Gigasporaceae</taxon>
        <taxon>Gigaspora</taxon>
    </lineage>
</organism>
<evidence type="ECO:0000313" key="2">
    <source>
        <dbReference type="Proteomes" id="UP000789901"/>
    </source>
</evidence>
<sequence length="94" mass="10946">EIEELRINLNIPISNFEVVHEEPLICSELIFSVKKKNANELLTSVQEIKNGKIIIYCAKKKNCKEFFDILEEHKDIDITIVCNNSQTIIPLLYR</sequence>
<proteinExistence type="predicted"/>
<feature type="non-terminal residue" evidence="1">
    <location>
        <position position="1"/>
    </location>
</feature>
<dbReference type="EMBL" id="CAJVQB010001546">
    <property type="protein sequence ID" value="CAG8540187.1"/>
    <property type="molecule type" value="Genomic_DNA"/>
</dbReference>
<evidence type="ECO:0000313" key="1">
    <source>
        <dbReference type="EMBL" id="CAG8540187.1"/>
    </source>
</evidence>
<reference evidence="1 2" key="1">
    <citation type="submission" date="2021-06" db="EMBL/GenBank/DDBJ databases">
        <authorList>
            <person name="Kallberg Y."/>
            <person name="Tangrot J."/>
            <person name="Rosling A."/>
        </authorList>
    </citation>
    <scope>NUCLEOTIDE SEQUENCE [LARGE SCALE GENOMIC DNA]</scope>
    <source>
        <strain evidence="1 2">120-4 pot B 10/14</strain>
    </source>
</reference>
<name>A0ABM8W6R4_GIGMA</name>